<gene>
    <name evidence="8" type="ORF">Mgra_00009108</name>
</gene>
<organism evidence="8 9">
    <name type="scientific">Meloidogyne graminicola</name>
    <dbReference type="NCBI Taxonomy" id="189291"/>
    <lineage>
        <taxon>Eukaryota</taxon>
        <taxon>Metazoa</taxon>
        <taxon>Ecdysozoa</taxon>
        <taxon>Nematoda</taxon>
        <taxon>Chromadorea</taxon>
        <taxon>Rhabditida</taxon>
        <taxon>Tylenchina</taxon>
        <taxon>Tylenchomorpha</taxon>
        <taxon>Tylenchoidea</taxon>
        <taxon>Meloidogynidae</taxon>
        <taxon>Meloidogyninae</taxon>
        <taxon>Meloidogyne</taxon>
    </lineage>
</organism>
<feature type="transmembrane region" description="Helical" evidence="6">
    <location>
        <begin position="354"/>
        <end position="378"/>
    </location>
</feature>
<proteinExistence type="predicted"/>
<keyword evidence="2 6" id="KW-0812">Transmembrane</keyword>
<feature type="domain" description="G-protein coupled receptors family 1 profile" evidence="7">
    <location>
        <begin position="67"/>
        <end position="414"/>
    </location>
</feature>
<accession>A0A8S9ZDW5</accession>
<dbReference type="AlphaFoldDB" id="A0A8S9ZDW5"/>
<evidence type="ECO:0000313" key="9">
    <source>
        <dbReference type="Proteomes" id="UP000605970"/>
    </source>
</evidence>
<evidence type="ECO:0000256" key="5">
    <source>
        <dbReference type="SAM" id="Coils"/>
    </source>
</evidence>
<feature type="transmembrane region" description="Helical" evidence="6">
    <location>
        <begin position="398"/>
        <end position="417"/>
    </location>
</feature>
<feature type="transmembrane region" description="Helical" evidence="6">
    <location>
        <begin position="133"/>
        <end position="157"/>
    </location>
</feature>
<dbReference type="InterPro" id="IPR017452">
    <property type="entry name" value="GPCR_Rhodpsn_7TM"/>
</dbReference>
<dbReference type="Gene3D" id="1.20.1070.10">
    <property type="entry name" value="Rhodopsin 7-helix transmembrane proteins"/>
    <property type="match status" value="1"/>
</dbReference>
<name>A0A8S9ZDW5_9BILA</name>
<comment type="caution">
    <text evidence="8">The sequence shown here is derived from an EMBL/GenBank/DDBJ whole genome shotgun (WGS) entry which is preliminary data.</text>
</comment>
<reference evidence="8" key="1">
    <citation type="journal article" date="2020" name="Ecol. Evol.">
        <title>Genome structure and content of the rice root-knot nematode (Meloidogyne graminicola).</title>
        <authorList>
            <person name="Phan N.T."/>
            <person name="Danchin E.G.J."/>
            <person name="Klopp C."/>
            <person name="Perfus-Barbeoch L."/>
            <person name="Kozlowski D.K."/>
            <person name="Koutsovoulos G.D."/>
            <person name="Lopez-Roques C."/>
            <person name="Bouchez O."/>
            <person name="Zahm M."/>
            <person name="Besnard G."/>
            <person name="Bellafiore S."/>
        </authorList>
    </citation>
    <scope>NUCLEOTIDE SEQUENCE</scope>
    <source>
        <strain evidence="8">VN-18</strain>
    </source>
</reference>
<evidence type="ECO:0000256" key="2">
    <source>
        <dbReference type="ARBA" id="ARBA00022692"/>
    </source>
</evidence>
<evidence type="ECO:0000256" key="6">
    <source>
        <dbReference type="SAM" id="Phobius"/>
    </source>
</evidence>
<dbReference type="PANTHER" id="PTHR46709:SF6">
    <property type="entry name" value="G-PROTEIN COUPLED RECEPTORS FAMILY 1 PROFILE DOMAIN-CONTAINING PROTEIN"/>
    <property type="match status" value="1"/>
</dbReference>
<protein>
    <submittedName>
        <fullName evidence="8">G_PROTEIN_RECEP_F1_2 domain-containing protein</fullName>
    </submittedName>
</protein>
<keyword evidence="4 6" id="KW-0472">Membrane</keyword>
<keyword evidence="3 6" id="KW-1133">Transmembrane helix</keyword>
<dbReference type="Proteomes" id="UP000605970">
    <property type="component" value="Unassembled WGS sequence"/>
</dbReference>
<sequence length="575" mass="67102">MENSTFNSTEILLEFYDNLNKFKKNISIFNEEEYNNKCNYEGTDYLDVKIILIGVFASSIALISFILNSFLVLVFALNPKLRQSPLYYFSVLAILDLALAILYILLMAVPVYMDQFKFLWLYHLFISYLRPMLTLSNFAMFASVLMILLATTERLLLTFEGKQIKNSRKILERNRPQVTLLVMSITVAYKLCTYFEVEVAEHKQCKGFAQFEVISAVYEESINPLFKLVGSANYKFWWMFFTRNLIDHIFPFFLLIILNFCIIRALRKESKKIIYNNQNLILKQINCLKHDSFCYFCSFCNITTNQGQQPINFNKINENYLKTNKKCLKNKKNSINKTEDNQTQKKNLRAATRALISVVSMYLMSKVLQVVVTFFETFDSETISDEKFRKIYSYANDVISILTLLSSALRFPVYCACNKPMFIATKATLNRIFHRSTISVPKKKRKNNCSTTSSFSSLNSSISSYIRSGWDNNPPPLLIINNNNSLQKKKLKEKNNENNKKLIIKNKKEEKEKENNFKNEINFEINTKLIIEGKVFISNLEEEEEGKILDNEEEEEELFLIDCEGICKLINLYFD</sequence>
<comment type="subcellular location">
    <subcellularLocation>
        <location evidence="1">Membrane</location>
    </subcellularLocation>
</comment>
<dbReference type="EMBL" id="JABEBT010000138">
    <property type="protein sequence ID" value="KAF7629880.1"/>
    <property type="molecule type" value="Genomic_DNA"/>
</dbReference>
<evidence type="ECO:0000313" key="8">
    <source>
        <dbReference type="EMBL" id="KAF7629880.1"/>
    </source>
</evidence>
<keyword evidence="5" id="KW-0175">Coiled coil</keyword>
<feature type="transmembrane region" description="Helical" evidence="6">
    <location>
        <begin position="50"/>
        <end position="74"/>
    </location>
</feature>
<feature type="transmembrane region" description="Helical" evidence="6">
    <location>
        <begin position="178"/>
        <end position="197"/>
    </location>
</feature>
<dbReference type="OrthoDB" id="5852618at2759"/>
<dbReference type="PANTHER" id="PTHR46709">
    <property type="entry name" value="PROTEIN CBG23488-RELATED"/>
    <property type="match status" value="1"/>
</dbReference>
<evidence type="ECO:0000256" key="1">
    <source>
        <dbReference type="ARBA" id="ARBA00004370"/>
    </source>
</evidence>
<keyword evidence="9" id="KW-1185">Reference proteome</keyword>
<evidence type="ECO:0000256" key="3">
    <source>
        <dbReference type="ARBA" id="ARBA00022989"/>
    </source>
</evidence>
<evidence type="ECO:0000259" key="7">
    <source>
        <dbReference type="PROSITE" id="PS50262"/>
    </source>
</evidence>
<dbReference type="SUPFAM" id="SSF81321">
    <property type="entry name" value="Family A G protein-coupled receptor-like"/>
    <property type="match status" value="1"/>
</dbReference>
<evidence type="ECO:0000256" key="4">
    <source>
        <dbReference type="ARBA" id="ARBA00023136"/>
    </source>
</evidence>
<feature type="transmembrane region" description="Helical" evidence="6">
    <location>
        <begin position="248"/>
        <end position="266"/>
    </location>
</feature>
<feature type="coiled-coil region" evidence="5">
    <location>
        <begin position="492"/>
        <end position="557"/>
    </location>
</feature>
<feature type="transmembrane region" description="Helical" evidence="6">
    <location>
        <begin position="86"/>
        <end position="113"/>
    </location>
</feature>
<dbReference type="PROSITE" id="PS50262">
    <property type="entry name" value="G_PROTEIN_RECEP_F1_2"/>
    <property type="match status" value="1"/>
</dbReference>
<dbReference type="GO" id="GO:0016020">
    <property type="term" value="C:membrane"/>
    <property type="evidence" value="ECO:0007669"/>
    <property type="project" value="UniProtKB-SubCell"/>
</dbReference>